<dbReference type="PANTHER" id="PTHR46401">
    <property type="entry name" value="GLYCOSYLTRANSFERASE WBBK-RELATED"/>
    <property type="match status" value="1"/>
</dbReference>
<dbReference type="Pfam" id="PF13946">
    <property type="entry name" value="DUF4214"/>
    <property type="match status" value="1"/>
</dbReference>
<organism evidence="4 5">
    <name type="scientific">Sphingomonas glacialis</name>
    <dbReference type="NCBI Taxonomy" id="658225"/>
    <lineage>
        <taxon>Bacteria</taxon>
        <taxon>Pseudomonadati</taxon>
        <taxon>Pseudomonadota</taxon>
        <taxon>Alphaproteobacteria</taxon>
        <taxon>Sphingomonadales</taxon>
        <taxon>Sphingomonadaceae</taxon>
        <taxon>Sphingomonas</taxon>
    </lineage>
</organism>
<dbReference type="InterPro" id="IPR001173">
    <property type="entry name" value="Glyco_trans_2-like"/>
</dbReference>
<evidence type="ECO:0000256" key="1">
    <source>
        <dbReference type="ARBA" id="ARBA00022679"/>
    </source>
</evidence>
<accession>A0A502FR50</accession>
<dbReference type="GO" id="GO:0016757">
    <property type="term" value="F:glycosyltransferase activity"/>
    <property type="evidence" value="ECO:0007669"/>
    <property type="project" value="TreeGrafter"/>
</dbReference>
<dbReference type="RefSeq" id="WP_140851390.1">
    <property type="nucleotide sequence ID" value="NZ_RCZC01000005.1"/>
</dbReference>
<dbReference type="CDD" id="cd03809">
    <property type="entry name" value="GT4_MtfB-like"/>
    <property type="match status" value="1"/>
</dbReference>
<keyword evidence="5" id="KW-1185">Reference proteome</keyword>
<reference evidence="4 5" key="1">
    <citation type="journal article" date="2019" name="Environ. Microbiol.">
        <title>Species interactions and distinct microbial communities in high Arctic permafrost affected cryosols are associated with the CH4 and CO2 gas fluxes.</title>
        <authorList>
            <person name="Altshuler I."/>
            <person name="Hamel J."/>
            <person name="Turney S."/>
            <person name="Magnuson E."/>
            <person name="Levesque R."/>
            <person name="Greer C."/>
            <person name="Whyte L.G."/>
        </authorList>
    </citation>
    <scope>NUCLEOTIDE SEQUENCE [LARGE SCALE GENOMIC DNA]</scope>
    <source>
        <strain evidence="4 5">E6.1</strain>
    </source>
</reference>
<dbReference type="InterPro" id="IPR025282">
    <property type="entry name" value="DUF4214"/>
</dbReference>
<protein>
    <submittedName>
        <fullName evidence="4">Glycosyltransferase</fullName>
    </submittedName>
</protein>
<dbReference type="AlphaFoldDB" id="A0A502FR50"/>
<comment type="caution">
    <text evidence="4">The sequence shown here is derived from an EMBL/GenBank/DDBJ whole genome shotgun (WGS) entry which is preliminary data.</text>
</comment>
<dbReference type="GO" id="GO:0009103">
    <property type="term" value="P:lipopolysaccharide biosynthetic process"/>
    <property type="evidence" value="ECO:0007669"/>
    <property type="project" value="TreeGrafter"/>
</dbReference>
<feature type="domain" description="Glycosyltransferase 2-like" evidence="2">
    <location>
        <begin position="24"/>
        <end position="167"/>
    </location>
</feature>
<keyword evidence="1 4" id="KW-0808">Transferase</keyword>
<dbReference type="Proteomes" id="UP000319931">
    <property type="component" value="Unassembled WGS sequence"/>
</dbReference>
<evidence type="ECO:0000259" key="3">
    <source>
        <dbReference type="Pfam" id="PF13946"/>
    </source>
</evidence>
<dbReference type="Gene3D" id="3.40.50.2000">
    <property type="entry name" value="Glycogen Phosphorylase B"/>
    <property type="match status" value="2"/>
</dbReference>
<dbReference type="PANTHER" id="PTHR46401:SF2">
    <property type="entry name" value="GLYCOSYLTRANSFERASE WBBK-RELATED"/>
    <property type="match status" value="1"/>
</dbReference>
<dbReference type="SUPFAM" id="SSF53756">
    <property type="entry name" value="UDP-Glycosyltransferase/glycogen phosphorylase"/>
    <property type="match status" value="1"/>
</dbReference>
<gene>
    <name evidence="4" type="ORF">EAH76_16505</name>
</gene>
<proteinExistence type="predicted"/>
<dbReference type="EMBL" id="RCZC01000005">
    <property type="protein sequence ID" value="TPG51626.1"/>
    <property type="molecule type" value="Genomic_DNA"/>
</dbReference>
<dbReference type="Gene3D" id="3.90.550.10">
    <property type="entry name" value="Spore Coat Polysaccharide Biosynthesis Protein SpsA, Chain A"/>
    <property type="match status" value="1"/>
</dbReference>
<dbReference type="Pfam" id="PF00535">
    <property type="entry name" value="Glycos_transf_2"/>
    <property type="match status" value="1"/>
</dbReference>
<evidence type="ECO:0000259" key="2">
    <source>
        <dbReference type="Pfam" id="PF00535"/>
    </source>
</evidence>
<feature type="domain" description="DUF4214" evidence="3">
    <location>
        <begin position="350"/>
        <end position="397"/>
    </location>
</feature>
<evidence type="ECO:0000313" key="5">
    <source>
        <dbReference type="Proteomes" id="UP000319931"/>
    </source>
</evidence>
<dbReference type="SUPFAM" id="SSF53448">
    <property type="entry name" value="Nucleotide-diphospho-sugar transferases"/>
    <property type="match status" value="1"/>
</dbReference>
<evidence type="ECO:0000313" key="4">
    <source>
        <dbReference type="EMBL" id="TPG51626.1"/>
    </source>
</evidence>
<dbReference type="InterPro" id="IPR029044">
    <property type="entry name" value="Nucleotide-diphossugar_trans"/>
</dbReference>
<dbReference type="OrthoDB" id="9771846at2"/>
<name>A0A502FR50_9SPHN</name>
<sequence length="851" mass="93253">MTFTSSAGSIERGVSQRFPVVGIVTPVRNRLPWSVAFCRMMDTQDYPVFKLYIVDSSSTDGTPAALEALRFPFLKVLRAPESYYWGAATNLGVRQALDDGCEFILTINDDAIVAQDYLSRLMASVVATNAKIVGSVIAYVDEPGRLWAVGAYNNWAEGAFVQLNQGNIWEDLSDLSGDLELLPVDYLSGNGSLFHRSVYEAVGLYNEKWTPHYHADSELTMRAERAGIERWVSPAARVYNRFSEASDGGTSARNRRFFSFRSANYLRATLYVLDQYCPTDLKSRALVRYYAKYLRQDDWRIWSRMVRLVRFLGAEEDHRRADIKSFFPPLDPVLCAAEDLAILLTLPAGDFVVMAYANLLRRAASDAEYAHYAEMVSSGQSRAAILERFVNSGEFMAVQPALRGFLLALLRLPKTPKRGSERGTLAPREAWIVDQISEHSRVPSVAEAAGRLAPIKDDPPALHAHHGGLKVYFNIDMLCVATTDPAAEANVARYVSALLTHLARLPTIDLEMFHSAPMAESCAKLIREGKLPDDLRFAPPHGIMANGVVFYPDVPLDKLDVRFDGLGTVMTVCDVLPLIGPQWFSERALVSYRRRMHALATADHIICISNSAEQALKQAIPGLTVATSVVPLGIDRPEARTAERAKSDVVRTRGDRRPRYVLCVGTTRPRENVVSAIAAMELLSHADVPDCEMWVVGEDGWSIPAAELSKRAGTAAGQVRFLGEVENAALSSLYADARCTVFPALGDGFGFPIGDSLAAGTPVIAGRGSAMAELCGQAAILVDPMNTAELADAIRRRIMDGHPDAVSESQSLDAADIRAWEKCASEHASVFKKLAREKGARSADSGCDPIG</sequence>
<dbReference type="Pfam" id="PF13692">
    <property type="entry name" value="Glyco_trans_1_4"/>
    <property type="match status" value="1"/>
</dbReference>